<dbReference type="Pfam" id="PF03055">
    <property type="entry name" value="RPE65"/>
    <property type="match status" value="1"/>
</dbReference>
<keyword evidence="2 5" id="KW-0479">Metal-binding</keyword>
<dbReference type="OrthoDB" id="407010at2759"/>
<keyword evidence="6" id="KW-1185">Reference proteome</keyword>
<dbReference type="GO" id="GO:0046872">
    <property type="term" value="F:metal ion binding"/>
    <property type="evidence" value="ECO:0007669"/>
    <property type="project" value="UniProtKB-KW"/>
</dbReference>
<evidence type="ECO:0000256" key="1">
    <source>
        <dbReference type="ARBA" id="ARBA00006787"/>
    </source>
</evidence>
<gene>
    <name evidence="7" type="primary">LOC106152517</name>
</gene>
<dbReference type="GO" id="GO:0042574">
    <property type="term" value="P:retinal metabolic process"/>
    <property type="evidence" value="ECO:0007669"/>
    <property type="project" value="TreeGrafter"/>
</dbReference>
<protein>
    <submittedName>
        <fullName evidence="7">Beta,beta-carotene 15,15'-dioxygenase-like</fullName>
    </submittedName>
</protein>
<evidence type="ECO:0000256" key="5">
    <source>
        <dbReference type="PIRSR" id="PIRSR604294-1"/>
    </source>
</evidence>
<reference evidence="7" key="1">
    <citation type="submission" date="2025-08" db="UniProtKB">
        <authorList>
            <consortium name="RefSeq"/>
        </authorList>
    </citation>
    <scope>IDENTIFICATION</scope>
    <source>
        <tissue evidence="7">Gonads</tissue>
    </source>
</reference>
<dbReference type="AlphaFoldDB" id="A0A2R2ML96"/>
<dbReference type="PANTHER" id="PTHR10543:SF24">
    <property type="entry name" value="CAROTENOID ISOMEROOXYGENASE"/>
    <property type="match status" value="1"/>
</dbReference>
<evidence type="ECO:0000256" key="3">
    <source>
        <dbReference type="ARBA" id="ARBA00023002"/>
    </source>
</evidence>
<evidence type="ECO:0000313" key="6">
    <source>
        <dbReference type="Proteomes" id="UP000085678"/>
    </source>
</evidence>
<dbReference type="GO" id="GO:0016121">
    <property type="term" value="P:carotene catabolic process"/>
    <property type="evidence" value="ECO:0007669"/>
    <property type="project" value="TreeGrafter"/>
</dbReference>
<proteinExistence type="inferred from homology"/>
<evidence type="ECO:0000256" key="4">
    <source>
        <dbReference type="ARBA" id="ARBA00023004"/>
    </source>
</evidence>
<dbReference type="KEGG" id="lak:106152517"/>
<organism evidence="6 7">
    <name type="scientific">Lingula anatina</name>
    <name type="common">Brachiopod</name>
    <name type="synonym">Lingula unguis</name>
    <dbReference type="NCBI Taxonomy" id="7574"/>
    <lineage>
        <taxon>Eukaryota</taxon>
        <taxon>Metazoa</taxon>
        <taxon>Spiralia</taxon>
        <taxon>Lophotrochozoa</taxon>
        <taxon>Brachiopoda</taxon>
        <taxon>Linguliformea</taxon>
        <taxon>Lingulata</taxon>
        <taxon>Lingulida</taxon>
        <taxon>Linguloidea</taxon>
        <taxon>Lingulidae</taxon>
        <taxon>Lingula</taxon>
    </lineage>
</organism>
<feature type="binding site" evidence="5">
    <location>
        <position position="313"/>
    </location>
    <ligand>
        <name>Fe cation</name>
        <dbReference type="ChEBI" id="CHEBI:24875"/>
        <note>catalytic</note>
    </ligand>
</feature>
<dbReference type="STRING" id="7574.A0A2R2ML96"/>
<dbReference type="RefSeq" id="XP_023930974.1">
    <property type="nucleotide sequence ID" value="XM_024075206.1"/>
</dbReference>
<dbReference type="InParanoid" id="A0A2R2ML96"/>
<evidence type="ECO:0000256" key="2">
    <source>
        <dbReference type="ARBA" id="ARBA00022723"/>
    </source>
</evidence>
<dbReference type="PANTHER" id="PTHR10543">
    <property type="entry name" value="BETA-CAROTENE DIOXYGENASE"/>
    <property type="match status" value="1"/>
</dbReference>
<accession>A0A2R2ML96</accession>
<comment type="similarity">
    <text evidence="1">Belongs to the carotenoid oxygenase family.</text>
</comment>
<feature type="binding site" evidence="5">
    <location>
        <position position="172"/>
    </location>
    <ligand>
        <name>Fe cation</name>
        <dbReference type="ChEBI" id="CHEBI:24875"/>
        <note>catalytic</note>
    </ligand>
</feature>
<feature type="binding site" evidence="5">
    <location>
        <position position="240"/>
    </location>
    <ligand>
        <name>Fe cation</name>
        <dbReference type="ChEBI" id="CHEBI:24875"/>
        <note>catalytic</note>
    </ligand>
</feature>
<feature type="binding site" evidence="5">
    <location>
        <position position="518"/>
    </location>
    <ligand>
        <name>Fe cation</name>
        <dbReference type="ChEBI" id="CHEBI:24875"/>
        <note>catalytic</note>
    </ligand>
</feature>
<dbReference type="GeneID" id="106152517"/>
<dbReference type="GO" id="GO:0010436">
    <property type="term" value="F:carotenoid dioxygenase activity"/>
    <property type="evidence" value="ECO:0007669"/>
    <property type="project" value="TreeGrafter"/>
</dbReference>
<dbReference type="InterPro" id="IPR004294">
    <property type="entry name" value="Carotenoid_Oase"/>
</dbReference>
<sequence>MHPTFKSLEKEQLKAIEGRITGIIPSWLQGSFYRNGPGKYEVGDTKYNHLFDGLALLHKYSIRDGNVTYQNKFLKSDTYKRNMEANRIVVAGLGTVAHPDPCKTLFQRFLTYFTFNDDVVNDNCNVNIYPVGDQLFACTETHWLRRIDPETLETPGRVNISQIVATNNATAHPHYDRDGSVYNIGTCFRGRPKLTVVRWKPDPQGLYTVKVLLWKTHQIQNAELVTTIENPYYVSYTYCHSFGLTENYIVVIEQPLFINILSILTSKIRGVPFSDCFHWDKNCKSVFHIINKKTGETINPGYNYVGDPLLVFHHINAYEENGMGHVVLDICSGEDGSIFRTITRDNIDKQRFGGTSEVRPRRFVLPLNISQDVVGGNLVTLSDTTSTATLLSSNEIYCKEELLGDLCSEFPTVNYDQMNGVKYRYMYSVTFSDTGEFGHGLVKTDVQTKTTQEWTEEGCCFTEPWFVPSPNSDGEDDGVILSAVHNAQMKTYLLVLDAKTFTELGRAEFDVAPPTGFHGRFLDSDMIRGLEKE</sequence>
<evidence type="ECO:0000313" key="7">
    <source>
        <dbReference type="RefSeq" id="XP_023930974.1"/>
    </source>
</evidence>
<keyword evidence="3" id="KW-0560">Oxidoreductase</keyword>
<comment type="cofactor">
    <cofactor evidence="5">
        <name>Fe(2+)</name>
        <dbReference type="ChEBI" id="CHEBI:29033"/>
    </cofactor>
    <text evidence="5">Binds 1 Fe(2+) ion per subunit.</text>
</comment>
<dbReference type="GO" id="GO:0003834">
    <property type="term" value="F:beta-carotene 15,15'-dioxygenase activity"/>
    <property type="evidence" value="ECO:0007669"/>
    <property type="project" value="TreeGrafter"/>
</dbReference>
<name>A0A2R2ML96_LINAN</name>
<keyword evidence="4 5" id="KW-0408">Iron</keyword>
<dbReference type="Proteomes" id="UP000085678">
    <property type="component" value="Unplaced"/>
</dbReference>
<dbReference type="FunCoup" id="A0A2R2ML96">
    <property type="interactions" value="2"/>
</dbReference>